<dbReference type="EMBL" id="DTKJ01000022">
    <property type="protein sequence ID" value="HGZ11287.1"/>
    <property type="molecule type" value="Genomic_DNA"/>
</dbReference>
<sequence>MSEDQIDLARREFLKRLGLLVVLAGVGHRWVLPEALWAMAPASRPQPLVAQASGSSWDQITGEALQKLGGLKKFVHPGETVVIKPNMSFDRTPEQGANVHPLVVRQVVALCLEAGAKEVKVFDHPALDPRLSYKVSGIEDAVRGLKDPRAQVVYADPRDFVPVVAERARNLKKWWYYREALTADRFINIAVAKHHSSAGLTMCLKNMMGAIGGNRPSLHPNLAQNIADMNLILRPDLHLLDATRIMVRNGPFGGRLEDVEVRNLVFAGPDPVALDAVGTTLFGKQPSDIPHILKAHQHQLGELDLAKIKLL</sequence>
<reference evidence="3" key="1">
    <citation type="journal article" date="2020" name="mSystems">
        <title>Genome- and Community-Level Interaction Insights into Carbon Utilization and Element Cycling Functions of Hydrothermarchaeota in Hydrothermal Sediment.</title>
        <authorList>
            <person name="Zhou Z."/>
            <person name="Liu Y."/>
            <person name="Xu W."/>
            <person name="Pan J."/>
            <person name="Luo Z.H."/>
            <person name="Li M."/>
        </authorList>
    </citation>
    <scope>NUCLEOTIDE SEQUENCE [LARGE SCALE GENOMIC DNA]</scope>
    <source>
        <strain evidence="3">SpSt-853</strain>
    </source>
</reference>
<evidence type="ECO:0000259" key="2">
    <source>
        <dbReference type="Pfam" id="PF04015"/>
    </source>
</evidence>
<name>A0A7C5AL14_9BACT</name>
<keyword evidence="1" id="KW-0479">Metal-binding</keyword>
<evidence type="ECO:0000313" key="3">
    <source>
        <dbReference type="EMBL" id="HGZ11287.1"/>
    </source>
</evidence>
<dbReference type="GO" id="GO:0051536">
    <property type="term" value="F:iron-sulfur cluster binding"/>
    <property type="evidence" value="ECO:0007669"/>
    <property type="project" value="UniProtKB-KW"/>
</dbReference>
<keyword evidence="1" id="KW-0408">Iron</keyword>
<accession>A0A7C5AL14</accession>
<dbReference type="InterPro" id="IPR006311">
    <property type="entry name" value="TAT_signal"/>
</dbReference>
<dbReference type="PROSITE" id="PS51318">
    <property type="entry name" value="TAT"/>
    <property type="match status" value="1"/>
</dbReference>
<dbReference type="AlphaFoldDB" id="A0A7C5AL14"/>
<gene>
    <name evidence="3" type="ORF">ENW48_03595</name>
</gene>
<comment type="caution">
    <text evidence="3">The sequence shown here is derived from an EMBL/GenBank/DDBJ whole genome shotgun (WGS) entry which is preliminary data.</text>
</comment>
<evidence type="ECO:0000256" key="1">
    <source>
        <dbReference type="ARBA" id="ARBA00023014"/>
    </source>
</evidence>
<keyword evidence="1" id="KW-0411">Iron-sulfur</keyword>
<protein>
    <submittedName>
        <fullName evidence="3">DUF362 domain-containing protein</fullName>
    </submittedName>
</protein>
<dbReference type="InterPro" id="IPR007160">
    <property type="entry name" value="DUF362"/>
</dbReference>
<dbReference type="Pfam" id="PF04015">
    <property type="entry name" value="DUF362"/>
    <property type="match status" value="1"/>
</dbReference>
<organism evidence="3">
    <name type="scientific">Desulfobacca acetoxidans</name>
    <dbReference type="NCBI Taxonomy" id="60893"/>
    <lineage>
        <taxon>Bacteria</taxon>
        <taxon>Pseudomonadati</taxon>
        <taxon>Thermodesulfobacteriota</taxon>
        <taxon>Desulfobaccia</taxon>
        <taxon>Desulfobaccales</taxon>
        <taxon>Desulfobaccaceae</taxon>
        <taxon>Desulfobacca</taxon>
    </lineage>
</organism>
<feature type="domain" description="DUF362" evidence="2">
    <location>
        <begin position="81"/>
        <end position="279"/>
    </location>
</feature>
<proteinExistence type="predicted"/>